<comment type="caution">
    <text evidence="2">The sequence shown here is derived from an EMBL/GenBank/DDBJ whole genome shotgun (WGS) entry which is preliminary data.</text>
</comment>
<dbReference type="AlphaFoldDB" id="A0A7J7MQZ6"/>
<name>A0A7J7MQZ6_9MAGN</name>
<sequence>MGNCQTIDAATLMIQHPNGRVERLYWPVTASEVMKINPGHYVALIISFTLPNKPGDKPATETKEDHGDIPGVRVTRVKLLKPPEILVPGQAYRLITSEEVMEGLWAKKFAKKKKKEVESSSAEKPTRAKASKKHQGEVKTEAGKELRTANAASVRSKQWRPSLKSISEAGLPQNTS</sequence>
<dbReference type="EMBL" id="JACGCM010001275">
    <property type="protein sequence ID" value="KAF6157335.1"/>
    <property type="molecule type" value="Genomic_DNA"/>
</dbReference>
<feature type="region of interest" description="Disordered" evidence="1">
    <location>
        <begin position="110"/>
        <end position="176"/>
    </location>
</feature>
<dbReference type="PANTHER" id="PTHR33413:SF4">
    <property type="entry name" value="D-RIBOSE-BINDING PERIPLASMIC PROTEIN"/>
    <property type="match status" value="1"/>
</dbReference>
<evidence type="ECO:0000313" key="3">
    <source>
        <dbReference type="Proteomes" id="UP000541444"/>
    </source>
</evidence>
<evidence type="ECO:0000313" key="2">
    <source>
        <dbReference type="EMBL" id="KAF6157335.1"/>
    </source>
</evidence>
<gene>
    <name evidence="2" type="ORF">GIB67_004273</name>
</gene>
<dbReference type="InterPro" id="IPR025322">
    <property type="entry name" value="PADRE_dom"/>
</dbReference>
<keyword evidence="3" id="KW-1185">Reference proteome</keyword>
<dbReference type="Pfam" id="PF14009">
    <property type="entry name" value="PADRE"/>
    <property type="match status" value="1"/>
</dbReference>
<accession>A0A7J7MQZ6</accession>
<dbReference type="Proteomes" id="UP000541444">
    <property type="component" value="Unassembled WGS sequence"/>
</dbReference>
<evidence type="ECO:0000256" key="1">
    <source>
        <dbReference type="SAM" id="MobiDB-lite"/>
    </source>
</evidence>
<organism evidence="2 3">
    <name type="scientific">Kingdonia uniflora</name>
    <dbReference type="NCBI Taxonomy" id="39325"/>
    <lineage>
        <taxon>Eukaryota</taxon>
        <taxon>Viridiplantae</taxon>
        <taxon>Streptophyta</taxon>
        <taxon>Embryophyta</taxon>
        <taxon>Tracheophyta</taxon>
        <taxon>Spermatophyta</taxon>
        <taxon>Magnoliopsida</taxon>
        <taxon>Ranunculales</taxon>
        <taxon>Circaeasteraceae</taxon>
        <taxon>Kingdonia</taxon>
    </lineage>
</organism>
<protein>
    <recommendedName>
        <fullName evidence="4">DUF4228 domain-containing protein</fullName>
    </recommendedName>
</protein>
<dbReference type="OrthoDB" id="747498at2759"/>
<evidence type="ECO:0008006" key="4">
    <source>
        <dbReference type="Google" id="ProtNLM"/>
    </source>
</evidence>
<dbReference type="PANTHER" id="PTHR33413">
    <property type="entry name" value="EXPRESSED PROTEIN"/>
    <property type="match status" value="1"/>
</dbReference>
<reference evidence="2 3" key="1">
    <citation type="journal article" date="2020" name="IScience">
        <title>Genome Sequencing of the Endangered Kingdonia uniflora (Circaeasteraceae, Ranunculales) Reveals Potential Mechanisms of Evolutionary Specialization.</title>
        <authorList>
            <person name="Sun Y."/>
            <person name="Deng T."/>
            <person name="Zhang A."/>
            <person name="Moore M.J."/>
            <person name="Landis J.B."/>
            <person name="Lin N."/>
            <person name="Zhang H."/>
            <person name="Zhang X."/>
            <person name="Huang J."/>
            <person name="Zhang X."/>
            <person name="Sun H."/>
            <person name="Wang H."/>
        </authorList>
    </citation>
    <scope>NUCLEOTIDE SEQUENCE [LARGE SCALE GENOMIC DNA]</scope>
    <source>
        <strain evidence="2">TB1705</strain>
        <tissue evidence="2">Leaf</tissue>
    </source>
</reference>
<proteinExistence type="predicted"/>
<feature type="compositionally biased region" description="Basic and acidic residues" evidence="1">
    <location>
        <begin position="134"/>
        <end position="147"/>
    </location>
</feature>